<gene>
    <name evidence="1" type="ORF">FGRAMPH1_01T09383</name>
</gene>
<reference evidence="2 3" key="1">
    <citation type="journal article" date="2007" name="Science">
        <title>The Fusarium graminearum genome reveals a link between localized polymorphism and pathogen specialization.</title>
        <authorList>
            <person name="Cuomo C.A."/>
            <person name="Gueldener U."/>
            <person name="Xu J.-R."/>
            <person name="Trail F."/>
            <person name="Turgeon B.G."/>
            <person name="Di Pietro A."/>
            <person name="Walton J.D."/>
            <person name="Ma L.-J."/>
            <person name="Baker S.E."/>
            <person name="Rep M."/>
            <person name="Adam G."/>
            <person name="Antoniw J."/>
            <person name="Baldwin T."/>
            <person name="Calvo S.E."/>
            <person name="Chang Y.-L."/>
            <person name="DeCaprio D."/>
            <person name="Gale L.R."/>
            <person name="Gnerre S."/>
            <person name="Goswami R.S."/>
            <person name="Hammond-Kosack K."/>
            <person name="Harris L.J."/>
            <person name="Hilburn K."/>
            <person name="Kennell J.C."/>
            <person name="Kroken S."/>
            <person name="Magnuson J.K."/>
            <person name="Mannhaupt G."/>
            <person name="Mauceli E.W."/>
            <person name="Mewes H.-W."/>
            <person name="Mitterbauer R."/>
            <person name="Muehlbauer G."/>
            <person name="Muensterkoetter M."/>
            <person name="Nelson D."/>
            <person name="O'Donnell K."/>
            <person name="Ouellet T."/>
            <person name="Qi W."/>
            <person name="Quesneville H."/>
            <person name="Roncero M.I.G."/>
            <person name="Seong K.-Y."/>
            <person name="Tetko I.V."/>
            <person name="Urban M."/>
            <person name="Waalwijk C."/>
            <person name="Ward T.J."/>
            <person name="Yao J."/>
            <person name="Birren B.W."/>
            <person name="Kistler H.C."/>
        </authorList>
    </citation>
    <scope>NUCLEOTIDE SEQUENCE [LARGE SCALE GENOMIC DNA]</scope>
    <source>
        <strain evidence="3">ATCC MYA-4620 / CBS 123657 / FGSC 9075 / NRRL 31084 / PH-1</strain>
        <strain evidence="2">PH-1 / ATCC MYA-4620 / FGSC 9075 / NRRL 31084</strain>
    </source>
</reference>
<accession>A0A098DC12</accession>
<dbReference type="EMBL" id="HG970333">
    <property type="protein sequence ID" value="CEF76494.1"/>
    <property type="molecule type" value="Genomic_DNA"/>
</dbReference>
<dbReference type="AlphaFoldDB" id="A0A098DC12"/>
<evidence type="ECO:0000313" key="1">
    <source>
        <dbReference type="EMBL" id="CEF76494.1"/>
    </source>
</evidence>
<dbReference type="EnsemblFungi" id="CEF76494">
    <property type="protein sequence ID" value="CEF76494"/>
    <property type="gene ID" value="FGRRES_15470"/>
</dbReference>
<evidence type="ECO:0000313" key="3">
    <source>
        <dbReference type="Proteomes" id="UP000070720"/>
    </source>
</evidence>
<keyword evidence="3" id="KW-1185">Reference proteome</keyword>
<sequence>MAPFTTTINNKSQSSAACGIYAKLPGVMPTVTHNPDHQSGCRAIIELKQVEVIKNIFNL</sequence>
<dbReference type="VEuPathDB" id="FungiDB:FGRAMPH1_01G09383"/>
<dbReference type="InParanoid" id="A0A098DC12"/>
<reference evidence="1 3" key="3">
    <citation type="journal article" date="2015" name="BMC Genomics">
        <title>The completed genome sequence of the pathogenic ascomycete fungus Fusarium graminearum.</title>
        <authorList>
            <person name="King R."/>
            <person name="Urban M."/>
            <person name="Hammond-Kosack M.C."/>
            <person name="Hassani-Pak K."/>
            <person name="Hammond-Kosack K.E."/>
        </authorList>
    </citation>
    <scope>NUCLEOTIDE SEQUENCE [LARGE SCALE GENOMIC DNA]</scope>
    <source>
        <strain evidence="3">ATCC MYA-4620 / CBS 123657 / FGSC 9075 / NRRL 31084 / PH-1</strain>
        <strain evidence="1">PH-1</strain>
    </source>
</reference>
<protein>
    <submittedName>
        <fullName evidence="1">Chromosome 2, complete genome</fullName>
    </submittedName>
</protein>
<dbReference type="Proteomes" id="UP000070720">
    <property type="component" value="Chromosome 2"/>
</dbReference>
<accession>A0A0E0RZ19</accession>
<proteinExistence type="predicted"/>
<reference evidence="2" key="4">
    <citation type="submission" date="2017-01" db="UniProtKB">
        <authorList>
            <consortium name="EnsemblFungi"/>
        </authorList>
    </citation>
    <scope>IDENTIFICATION</scope>
    <source>
        <strain evidence="2">PH-1 / ATCC MYA-4620 / FGSC 9075 / NRRL 31084</strain>
    </source>
</reference>
<name>A0A098DC12_GIBZE</name>
<evidence type="ECO:0000313" key="2">
    <source>
        <dbReference type="EnsemblFungi" id="CEF76494"/>
    </source>
</evidence>
<reference evidence="2 3" key="2">
    <citation type="journal article" date="2010" name="Nature">
        <title>Comparative genomics reveals mobile pathogenicity chromosomes in Fusarium.</title>
        <authorList>
            <person name="Ma L.J."/>
            <person name="van der Does H.C."/>
            <person name="Borkovich K.A."/>
            <person name="Coleman J.J."/>
            <person name="Daboussi M.J."/>
            <person name="Di Pietro A."/>
            <person name="Dufresne M."/>
            <person name="Freitag M."/>
            <person name="Grabherr M."/>
            <person name="Henrissat B."/>
            <person name="Houterman P.M."/>
            <person name="Kang S."/>
            <person name="Shim W.B."/>
            <person name="Woloshuk C."/>
            <person name="Xie X."/>
            <person name="Xu J.R."/>
            <person name="Antoniw J."/>
            <person name="Baker S.E."/>
            <person name="Bluhm B.H."/>
            <person name="Breakspear A."/>
            <person name="Brown D.W."/>
            <person name="Butchko R.A."/>
            <person name="Chapman S."/>
            <person name="Coulson R."/>
            <person name="Coutinho P.M."/>
            <person name="Danchin E.G."/>
            <person name="Diener A."/>
            <person name="Gale L.R."/>
            <person name="Gardiner D.M."/>
            <person name="Goff S."/>
            <person name="Hammond-Kosack K.E."/>
            <person name="Hilburn K."/>
            <person name="Hua-Van A."/>
            <person name="Jonkers W."/>
            <person name="Kazan K."/>
            <person name="Kodira C.D."/>
            <person name="Koehrsen M."/>
            <person name="Kumar L."/>
            <person name="Lee Y.H."/>
            <person name="Li L."/>
            <person name="Manners J.M."/>
            <person name="Miranda-Saavedra D."/>
            <person name="Mukherjee M."/>
            <person name="Park G."/>
            <person name="Park J."/>
            <person name="Park S.Y."/>
            <person name="Proctor R.H."/>
            <person name="Regev A."/>
            <person name="Ruiz-Roldan M.C."/>
            <person name="Sain D."/>
            <person name="Sakthikumar S."/>
            <person name="Sykes S."/>
            <person name="Schwartz D.C."/>
            <person name="Turgeon B.G."/>
            <person name="Wapinski I."/>
            <person name="Yoder O."/>
            <person name="Young S."/>
            <person name="Zeng Q."/>
            <person name="Zhou S."/>
            <person name="Galagan J."/>
            <person name="Cuomo C.A."/>
            <person name="Kistler H.C."/>
            <person name="Rep M."/>
        </authorList>
    </citation>
    <scope>GENOME REANNOTATION</scope>
    <source>
        <strain evidence="3">ATCC MYA-4620 / CBS 123657 / FGSC 9075 / NRRL 31084 / PH-1</strain>
        <strain evidence="2">PH-1 / ATCC MYA-4620 / FGSC 9075 / NRRL 31084</strain>
    </source>
</reference>
<organism evidence="1 3">
    <name type="scientific">Gibberella zeae (strain ATCC MYA-4620 / CBS 123657 / FGSC 9075 / NRRL 31084 / PH-1)</name>
    <name type="common">Wheat head blight fungus</name>
    <name type="synonym">Fusarium graminearum</name>
    <dbReference type="NCBI Taxonomy" id="229533"/>
    <lineage>
        <taxon>Eukaryota</taxon>
        <taxon>Fungi</taxon>
        <taxon>Dikarya</taxon>
        <taxon>Ascomycota</taxon>
        <taxon>Pezizomycotina</taxon>
        <taxon>Sordariomycetes</taxon>
        <taxon>Hypocreomycetidae</taxon>
        <taxon>Hypocreales</taxon>
        <taxon>Nectriaceae</taxon>
        <taxon>Fusarium</taxon>
    </lineage>
</organism>